<dbReference type="GO" id="GO:0015288">
    <property type="term" value="F:porin activity"/>
    <property type="evidence" value="ECO:0007669"/>
    <property type="project" value="UniProtKB-KW"/>
</dbReference>
<comment type="similarity">
    <text evidence="2">Belongs to the outer membrane OOP (TC 1.B.6) superfamily. OmpA family.</text>
</comment>
<organism evidence="13">
    <name type="scientific">Vibrio aestuarianus</name>
    <dbReference type="NCBI Taxonomy" id="28171"/>
    <lineage>
        <taxon>Bacteria</taxon>
        <taxon>Pseudomonadati</taxon>
        <taxon>Pseudomonadota</taxon>
        <taxon>Gammaproteobacteria</taxon>
        <taxon>Vibrionales</taxon>
        <taxon>Vibrionaceae</taxon>
        <taxon>Vibrio</taxon>
    </lineage>
</organism>
<dbReference type="SUPFAM" id="SSF56925">
    <property type="entry name" value="OMPA-like"/>
    <property type="match status" value="1"/>
</dbReference>
<evidence type="ECO:0000256" key="6">
    <source>
        <dbReference type="ARBA" id="ARBA00023065"/>
    </source>
</evidence>
<keyword evidence="11" id="KW-0732">Signal</keyword>
<evidence type="ECO:0000256" key="9">
    <source>
        <dbReference type="ARBA" id="ARBA00023237"/>
    </source>
</evidence>
<keyword evidence="7" id="KW-0626">Porin</keyword>
<evidence type="ECO:0000313" key="15">
    <source>
        <dbReference type="Proteomes" id="UP001152658"/>
    </source>
</evidence>
<keyword evidence="3" id="KW-0813">Transport</keyword>
<dbReference type="PANTHER" id="PTHR30329:SF21">
    <property type="entry name" value="LIPOPROTEIN YIAD-RELATED"/>
    <property type="match status" value="1"/>
</dbReference>
<dbReference type="PANTHER" id="PTHR30329">
    <property type="entry name" value="STATOR ELEMENT OF FLAGELLAR MOTOR COMPLEX"/>
    <property type="match status" value="1"/>
</dbReference>
<feature type="chain" id="PRO_5001982780" evidence="11">
    <location>
        <begin position="22"/>
        <end position="325"/>
    </location>
</feature>
<evidence type="ECO:0000256" key="11">
    <source>
        <dbReference type="SAM" id="SignalP"/>
    </source>
</evidence>
<protein>
    <submittedName>
        <fullName evidence="14">Outer membrane protein A</fullName>
    </submittedName>
    <submittedName>
        <fullName evidence="13">Outer membrane protein OmpA</fullName>
    </submittedName>
</protein>
<dbReference type="GO" id="GO:0009279">
    <property type="term" value="C:cell outer membrane"/>
    <property type="evidence" value="ECO:0007669"/>
    <property type="project" value="UniProtKB-SubCell"/>
</dbReference>
<evidence type="ECO:0000256" key="10">
    <source>
        <dbReference type="PROSITE-ProRule" id="PRU00473"/>
    </source>
</evidence>
<evidence type="ECO:0000256" key="8">
    <source>
        <dbReference type="ARBA" id="ARBA00023136"/>
    </source>
</evidence>
<keyword evidence="9" id="KW-0998">Cell outer membrane</keyword>
<dbReference type="GO" id="GO:0006811">
    <property type="term" value="P:monoatomic ion transport"/>
    <property type="evidence" value="ECO:0007669"/>
    <property type="project" value="UniProtKB-KW"/>
</dbReference>
<evidence type="ECO:0000256" key="2">
    <source>
        <dbReference type="ARBA" id="ARBA00005710"/>
    </source>
</evidence>
<keyword evidence="8 10" id="KW-0472">Membrane</keyword>
<proteinExistence type="inferred from homology"/>
<dbReference type="PROSITE" id="PS51123">
    <property type="entry name" value="OMPA_2"/>
    <property type="match status" value="1"/>
</dbReference>
<dbReference type="InterPro" id="IPR006690">
    <property type="entry name" value="OMPA-like_CS"/>
</dbReference>
<dbReference type="AlphaFoldDB" id="A0A0A1ECK4"/>
<feature type="domain" description="OmpA-like" evidence="12">
    <location>
        <begin position="203"/>
        <end position="320"/>
    </location>
</feature>
<dbReference type="CDD" id="cd07185">
    <property type="entry name" value="OmpA_C-like"/>
    <property type="match status" value="1"/>
</dbReference>
<dbReference type="PRINTS" id="PR01021">
    <property type="entry name" value="OMPADOMAIN"/>
</dbReference>
<dbReference type="InterPro" id="IPR011250">
    <property type="entry name" value="OMP/PagP_B-barrel"/>
</dbReference>
<keyword evidence="6" id="KW-0406">Ion transport</keyword>
<keyword evidence="4" id="KW-1134">Transmembrane beta strand</keyword>
<evidence type="ECO:0000256" key="7">
    <source>
        <dbReference type="ARBA" id="ARBA00023114"/>
    </source>
</evidence>
<dbReference type="GO" id="GO:0046930">
    <property type="term" value="C:pore complex"/>
    <property type="evidence" value="ECO:0007669"/>
    <property type="project" value="UniProtKB-KW"/>
</dbReference>
<dbReference type="Proteomes" id="UP001152658">
    <property type="component" value="Unassembled WGS sequence"/>
</dbReference>
<accession>A0A0A1ECK4</accession>
<comment type="subcellular location">
    <subcellularLocation>
        <location evidence="1">Cell outer membrane</location>
        <topology evidence="1">Multi-pass membrane protein</topology>
    </subcellularLocation>
</comment>
<evidence type="ECO:0000313" key="13">
    <source>
        <dbReference type="EMBL" id="AIY26284.1"/>
    </source>
</evidence>
<dbReference type="InterPro" id="IPR000498">
    <property type="entry name" value="OmpA-like_TM_dom"/>
</dbReference>
<evidence type="ECO:0000256" key="4">
    <source>
        <dbReference type="ARBA" id="ARBA00022452"/>
    </source>
</evidence>
<dbReference type="SUPFAM" id="SSF103088">
    <property type="entry name" value="OmpA-like"/>
    <property type="match status" value="1"/>
</dbReference>
<dbReference type="EMBL" id="CALYLK010000131">
    <property type="protein sequence ID" value="CAH8217996.1"/>
    <property type="molecule type" value="Genomic_DNA"/>
</dbReference>
<evidence type="ECO:0000256" key="5">
    <source>
        <dbReference type="ARBA" id="ARBA00022692"/>
    </source>
</evidence>
<reference evidence="13" key="1">
    <citation type="journal article" date="2014" name="PLoS ONE">
        <title>Characterization of the secretomes of two vibrios pathogenic to mollusks.</title>
        <authorList>
            <person name="Madec S."/>
            <person name="Pichereau V."/>
            <person name="Jacq A."/>
            <person name="Paillard M."/>
            <person name="Boisset C."/>
            <person name="Guerard F."/>
            <person name="Paillard C."/>
            <person name="Nicolas J.L."/>
        </authorList>
    </citation>
    <scope>NUCLEOTIDE SEQUENCE</scope>
    <source>
        <strain evidence="13">02-041</strain>
    </source>
</reference>
<gene>
    <name evidence="13" type="primary">ompA</name>
    <name evidence="14" type="ORF">VAE063_900316</name>
</gene>
<dbReference type="InterPro" id="IPR050330">
    <property type="entry name" value="Bact_OuterMem_StrucFunc"/>
</dbReference>
<sequence>MKKLAAVISASLIFASSATMAEVYLGGKVGKSWLDDACRSVDTCDDDSSTVGVFLGYQALEWLSIEAGYDYLGEFSGAGLNDDKVNVITLAPKFSVPLGYGVEFYAKVGGAYVDYGSEDDYSYLGAAGFEFNTDNNLTFRVEYQAITDINNDLVRAQGNSATLGVAYKFGGSKSEPEPMMVEEVIIEEVVEEPVVVVETTTVIKSVPFQSLDGSSFEHDSSTLTQQSEETLDKLVTYLHTYPQSRVEITGHTDSTGSAAYNQKLSEKRAQAVADAVIAKGIEASRITAKGEGESKPIASNDTVEGRKLNRRVDIVIPEFEYEVTN</sequence>
<keyword evidence="5" id="KW-0812">Transmembrane</keyword>
<dbReference type="EMBL" id="KM588598">
    <property type="protein sequence ID" value="AIY26284.1"/>
    <property type="molecule type" value="Genomic_DNA"/>
</dbReference>
<dbReference type="PROSITE" id="PS01068">
    <property type="entry name" value="OMPA_1"/>
    <property type="match status" value="1"/>
</dbReference>
<evidence type="ECO:0000259" key="12">
    <source>
        <dbReference type="PROSITE" id="PS51123"/>
    </source>
</evidence>
<dbReference type="Pfam" id="PF01389">
    <property type="entry name" value="OmpA_membrane"/>
    <property type="match status" value="1"/>
</dbReference>
<dbReference type="InterPro" id="IPR006665">
    <property type="entry name" value="OmpA-like"/>
</dbReference>
<keyword evidence="15" id="KW-1185">Reference proteome</keyword>
<evidence type="ECO:0000256" key="3">
    <source>
        <dbReference type="ARBA" id="ARBA00022448"/>
    </source>
</evidence>
<feature type="signal peptide" evidence="11">
    <location>
        <begin position="1"/>
        <end position="21"/>
    </location>
</feature>
<reference evidence="14" key="2">
    <citation type="submission" date="2022-06" db="EMBL/GenBank/DDBJ databases">
        <authorList>
            <person name="Goudenege D."/>
            <person name="Le Roux F."/>
        </authorList>
    </citation>
    <scope>NUCLEOTIDE SEQUENCE</scope>
    <source>
        <strain evidence="14">12-063</strain>
    </source>
</reference>
<dbReference type="InterPro" id="IPR036737">
    <property type="entry name" value="OmpA-like_sf"/>
</dbReference>
<dbReference type="Gene3D" id="2.40.160.20">
    <property type="match status" value="1"/>
</dbReference>
<dbReference type="Pfam" id="PF00691">
    <property type="entry name" value="OmpA"/>
    <property type="match status" value="1"/>
</dbReference>
<name>A0A0A1ECK4_9VIBR</name>
<dbReference type="RefSeq" id="WP_168521375.1">
    <property type="nucleotide sequence ID" value="NZ_CALYLA010000016.1"/>
</dbReference>
<evidence type="ECO:0000313" key="14">
    <source>
        <dbReference type="EMBL" id="CAH8217996.1"/>
    </source>
</evidence>
<dbReference type="Gene3D" id="3.30.1330.60">
    <property type="entry name" value="OmpA-like domain"/>
    <property type="match status" value="1"/>
</dbReference>
<evidence type="ECO:0000256" key="1">
    <source>
        <dbReference type="ARBA" id="ARBA00004571"/>
    </source>
</evidence>
<dbReference type="InterPro" id="IPR006664">
    <property type="entry name" value="OMP_bac"/>
</dbReference>